<proteinExistence type="predicted"/>
<dbReference type="PANTHER" id="PTHR43158:SF2">
    <property type="entry name" value="SKFA PEPTIDE EXPORT ATP-BINDING PROTEIN SKFE"/>
    <property type="match status" value="1"/>
</dbReference>
<protein>
    <submittedName>
        <fullName evidence="4">ATP-binding cassette domain-containing protein</fullName>
    </submittedName>
</protein>
<feature type="domain" description="ABC transporter" evidence="3">
    <location>
        <begin position="6"/>
        <end position="258"/>
    </location>
</feature>
<comment type="caution">
    <text evidence="4">The sequence shown here is derived from an EMBL/GenBank/DDBJ whole genome shotgun (WGS) entry which is preliminary data.</text>
</comment>
<dbReference type="EMBL" id="JAKJSC010000001">
    <property type="protein sequence ID" value="MDE5417420.1"/>
    <property type="molecule type" value="Genomic_DNA"/>
</dbReference>
<name>A0ABT5VQ97_9BACT</name>
<dbReference type="Pfam" id="PF00005">
    <property type="entry name" value="ABC_tran"/>
    <property type="match status" value="2"/>
</dbReference>
<organism evidence="4 5">
    <name type="scientific">Paralabilibaculum antarcticum</name>
    <dbReference type="NCBI Taxonomy" id="2912572"/>
    <lineage>
        <taxon>Bacteria</taxon>
        <taxon>Pseudomonadati</taxon>
        <taxon>Bacteroidota</taxon>
        <taxon>Bacteroidia</taxon>
        <taxon>Marinilabiliales</taxon>
        <taxon>Marinifilaceae</taxon>
        <taxon>Paralabilibaculum</taxon>
    </lineage>
</organism>
<evidence type="ECO:0000313" key="5">
    <source>
        <dbReference type="Proteomes" id="UP001528920"/>
    </source>
</evidence>
<accession>A0ABT5VQ97</accession>
<evidence type="ECO:0000256" key="2">
    <source>
        <dbReference type="ARBA" id="ARBA00022840"/>
    </source>
</evidence>
<keyword evidence="2 4" id="KW-0067">ATP-binding</keyword>
<dbReference type="InterPro" id="IPR027417">
    <property type="entry name" value="P-loop_NTPase"/>
</dbReference>
<dbReference type="SMART" id="SM00382">
    <property type="entry name" value="AAA"/>
    <property type="match status" value="2"/>
</dbReference>
<dbReference type="GO" id="GO:0005524">
    <property type="term" value="F:ATP binding"/>
    <property type="evidence" value="ECO:0007669"/>
    <property type="project" value="UniProtKB-KW"/>
</dbReference>
<keyword evidence="1" id="KW-0547">Nucleotide-binding</keyword>
<dbReference type="PANTHER" id="PTHR43158">
    <property type="entry name" value="SKFA PEPTIDE EXPORT ATP-BINDING PROTEIN SKFE"/>
    <property type="match status" value="1"/>
</dbReference>
<sequence>MNNQIISFTNTSIKYLNQLLLEDLNLTINKGEQWALIGASGSGKSALLNAITGKFAIAKGTLTHPLLDELCELYKEKREIVNWHQFISLVSPRHGFKNLSNTNNFYYQQRYNATHSGDTLSVRQYLSRVDPIATSEYWTYDKVIDRLQLEKLEDKHLIKLSNGETKRLLIAEALLKNPSLLLLDNPFSGLDVNTRENFNALLREVSDSGISLIMATSPYEIPDAITHIAILDEGKIVKSTLKADFEPEKVHLTASKKIDKKELQQLLSNTEQEYFEKLVVMKDIVIKYGNKTILDHINWDLKQGEHWALIGSNGAGKSTLLSLINGDNPQAYSNDIVLFDVKRGSGESVWDIKKKIGFVSPELFQYFPNGNSCLQIIESGFYDTLGLYRKSNLAKVEIAKRWMQLLEIENIADKAFKKVPASTQRLCLLARALVKNPSLLIFDEPCQGLDAHQKENFKHLTEEICKNSNVSLIYVSHYADEIPNCVQHTLQLENGKQINT</sequence>
<dbReference type="SUPFAM" id="SSF52540">
    <property type="entry name" value="P-loop containing nucleoside triphosphate hydrolases"/>
    <property type="match status" value="2"/>
</dbReference>
<evidence type="ECO:0000256" key="1">
    <source>
        <dbReference type="ARBA" id="ARBA00022741"/>
    </source>
</evidence>
<dbReference type="Gene3D" id="3.40.50.300">
    <property type="entry name" value="P-loop containing nucleotide triphosphate hydrolases"/>
    <property type="match status" value="2"/>
</dbReference>
<dbReference type="RefSeq" id="WP_275108760.1">
    <property type="nucleotide sequence ID" value="NZ_JAKJSC010000001.1"/>
</dbReference>
<dbReference type="PROSITE" id="PS50893">
    <property type="entry name" value="ABC_TRANSPORTER_2"/>
    <property type="match status" value="2"/>
</dbReference>
<dbReference type="InterPro" id="IPR003593">
    <property type="entry name" value="AAA+_ATPase"/>
</dbReference>
<evidence type="ECO:0000259" key="3">
    <source>
        <dbReference type="PROSITE" id="PS50893"/>
    </source>
</evidence>
<evidence type="ECO:0000313" key="4">
    <source>
        <dbReference type="EMBL" id="MDE5417420.1"/>
    </source>
</evidence>
<dbReference type="InterPro" id="IPR003439">
    <property type="entry name" value="ABC_transporter-like_ATP-bd"/>
</dbReference>
<gene>
    <name evidence="4" type="ORF">L3049_05310</name>
</gene>
<keyword evidence="5" id="KW-1185">Reference proteome</keyword>
<reference evidence="4 5" key="1">
    <citation type="submission" date="2022-01" db="EMBL/GenBank/DDBJ databases">
        <title>Labilibaculum sp. nov, a marine bacterium isolated from Antarctica.</title>
        <authorList>
            <person name="Dai W."/>
        </authorList>
    </citation>
    <scope>NUCLEOTIDE SEQUENCE [LARGE SCALE GENOMIC DNA]</scope>
    <source>
        <strain evidence="4 5">DW002</strain>
    </source>
</reference>
<feature type="domain" description="ABC transporter" evidence="3">
    <location>
        <begin position="279"/>
        <end position="498"/>
    </location>
</feature>
<dbReference type="Proteomes" id="UP001528920">
    <property type="component" value="Unassembled WGS sequence"/>
</dbReference>